<dbReference type="Proteomes" id="UP000683925">
    <property type="component" value="Unassembled WGS sequence"/>
</dbReference>
<evidence type="ECO:0000313" key="2">
    <source>
        <dbReference type="Proteomes" id="UP000683925"/>
    </source>
</evidence>
<name>A0A8S1UHC7_PAROT</name>
<keyword evidence="2" id="KW-1185">Reference proteome</keyword>
<dbReference type="AlphaFoldDB" id="A0A8S1UHC7"/>
<accession>A0A8S1UHC7</accession>
<gene>
    <name evidence="1" type="ORF">POCTA_138.1.T0440098</name>
</gene>
<organism evidence="1 2">
    <name type="scientific">Paramecium octaurelia</name>
    <dbReference type="NCBI Taxonomy" id="43137"/>
    <lineage>
        <taxon>Eukaryota</taxon>
        <taxon>Sar</taxon>
        <taxon>Alveolata</taxon>
        <taxon>Ciliophora</taxon>
        <taxon>Intramacronucleata</taxon>
        <taxon>Oligohymenophorea</taxon>
        <taxon>Peniculida</taxon>
        <taxon>Parameciidae</taxon>
        <taxon>Paramecium</taxon>
    </lineage>
</organism>
<evidence type="ECO:0000313" key="1">
    <source>
        <dbReference type="EMBL" id="CAD8163925.1"/>
    </source>
</evidence>
<comment type="caution">
    <text evidence="1">The sequence shown here is derived from an EMBL/GenBank/DDBJ whole genome shotgun (WGS) entry which is preliminary data.</text>
</comment>
<dbReference type="EMBL" id="CAJJDP010000044">
    <property type="protein sequence ID" value="CAD8163925.1"/>
    <property type="molecule type" value="Genomic_DNA"/>
</dbReference>
<sequence length="41" mass="4702">MDIFGICELVAISAKVCCKKIVSKIFIDYLKQTNINLLFQH</sequence>
<protein>
    <submittedName>
        <fullName evidence="1">Uncharacterized protein</fullName>
    </submittedName>
</protein>
<reference evidence="1" key="1">
    <citation type="submission" date="2021-01" db="EMBL/GenBank/DDBJ databases">
        <authorList>
            <consortium name="Genoscope - CEA"/>
            <person name="William W."/>
        </authorList>
    </citation>
    <scope>NUCLEOTIDE SEQUENCE</scope>
</reference>
<proteinExistence type="predicted"/>